<accession>A0ABC8TGB8</accession>
<evidence type="ECO:0000256" key="1">
    <source>
        <dbReference type="SAM" id="MobiDB-lite"/>
    </source>
</evidence>
<feature type="region of interest" description="Disordered" evidence="1">
    <location>
        <begin position="81"/>
        <end position="117"/>
    </location>
</feature>
<evidence type="ECO:0000313" key="3">
    <source>
        <dbReference type="Proteomes" id="UP001642360"/>
    </source>
</evidence>
<organism evidence="2 3">
    <name type="scientific">Ilex paraguariensis</name>
    <name type="common">yerba mate</name>
    <dbReference type="NCBI Taxonomy" id="185542"/>
    <lineage>
        <taxon>Eukaryota</taxon>
        <taxon>Viridiplantae</taxon>
        <taxon>Streptophyta</taxon>
        <taxon>Embryophyta</taxon>
        <taxon>Tracheophyta</taxon>
        <taxon>Spermatophyta</taxon>
        <taxon>Magnoliopsida</taxon>
        <taxon>eudicotyledons</taxon>
        <taxon>Gunneridae</taxon>
        <taxon>Pentapetalae</taxon>
        <taxon>asterids</taxon>
        <taxon>campanulids</taxon>
        <taxon>Aquifoliales</taxon>
        <taxon>Aquifoliaceae</taxon>
        <taxon>Ilex</taxon>
    </lineage>
</organism>
<protein>
    <submittedName>
        <fullName evidence="2">Uncharacterized protein</fullName>
    </submittedName>
</protein>
<dbReference type="EMBL" id="CAUOFW020005070">
    <property type="protein sequence ID" value="CAK9168472.1"/>
    <property type="molecule type" value="Genomic_DNA"/>
</dbReference>
<evidence type="ECO:0000313" key="2">
    <source>
        <dbReference type="EMBL" id="CAK9168472.1"/>
    </source>
</evidence>
<gene>
    <name evidence="2" type="ORF">ILEXP_LOCUS37865</name>
</gene>
<dbReference type="Proteomes" id="UP001642360">
    <property type="component" value="Unassembled WGS sequence"/>
</dbReference>
<sequence>MEGAFRSTKRKLYEKLVTNCAINEVGTKRPYSGGWGASDTFRVWSITLSNRIRGVDLIMSQILCNKKVVLELCKRERERERERNYRTAMTRKQFKKQRRGKETEIRSGAHTHSPKPKAFVWSFLSRQS</sequence>
<name>A0ABC8TGB8_9AQUA</name>
<comment type="caution">
    <text evidence="2">The sequence shown here is derived from an EMBL/GenBank/DDBJ whole genome shotgun (WGS) entry which is preliminary data.</text>
</comment>
<dbReference type="AlphaFoldDB" id="A0ABC8TGB8"/>
<keyword evidence="3" id="KW-1185">Reference proteome</keyword>
<proteinExistence type="predicted"/>
<reference evidence="2 3" key="1">
    <citation type="submission" date="2024-02" db="EMBL/GenBank/DDBJ databases">
        <authorList>
            <person name="Vignale AGUSTIN F."/>
            <person name="Sosa J E."/>
            <person name="Modenutti C."/>
        </authorList>
    </citation>
    <scope>NUCLEOTIDE SEQUENCE [LARGE SCALE GENOMIC DNA]</scope>
</reference>